<proteinExistence type="inferred from homology"/>
<dbReference type="PANTHER" id="PTHR33217">
    <property type="entry name" value="TRANSPOSASE FOR INSERTION SEQUENCE ELEMENT IS1081"/>
    <property type="match status" value="1"/>
</dbReference>
<evidence type="ECO:0000313" key="7">
    <source>
        <dbReference type="EMBL" id="AWB15690.1"/>
    </source>
</evidence>
<name>A0A2S0T1G7_ENTFC</name>
<keyword evidence="7" id="KW-0614">Plasmid</keyword>
<keyword evidence="6" id="KW-0814">Transposable element</keyword>
<dbReference type="EMBL" id="MG674581">
    <property type="protein sequence ID" value="AWB15690.1"/>
    <property type="molecule type" value="Genomic_DNA"/>
</dbReference>
<sequence>MCKLKKGSPLCRIELPQHIHRKEDFHMNDFTTEILKTLANKGDLNELFRVHLEKAVNTLLKTELTAFLDYEKYDRIGFNTGNSRNGSYDRTVKTEYGELHLQIPRDRNGEFKQQTVPAYRRTNDTLEETVIHLFRKGITMSEIADLIEKMYGHHYTPQTMSNITKSFTEEVTAFKGRELHDRYAAIYMDATYIPLKRKTVAKEAIHIAVGIRPDGSKEVLSYAIAPTESITIWEEILLDLQERGLKNVLLFITDGLKGMVGAISRFYPKARFQHCCVHISRNIVHKVCVKDRKEICDDFKAVYQASSKEEANTFLGSMIEKWQKTYPKVTQSLIKNQDLLTFYEFPPGIRRSIYSTNLIESFNKQIKKYSHRKEQFQNEESMDRFLVSSFDTYNQKFLGRSHKGFQQAEGELEQMLSQPMEN</sequence>
<protein>
    <recommendedName>
        <fullName evidence="6">Mutator family transposase</fullName>
    </recommendedName>
</protein>
<accession>A0A2S0T1G7</accession>
<evidence type="ECO:0000256" key="3">
    <source>
        <dbReference type="ARBA" id="ARBA00022578"/>
    </source>
</evidence>
<dbReference type="GO" id="GO:0003677">
    <property type="term" value="F:DNA binding"/>
    <property type="evidence" value="ECO:0007669"/>
    <property type="project" value="UniProtKB-UniRule"/>
</dbReference>
<evidence type="ECO:0000256" key="1">
    <source>
        <dbReference type="ARBA" id="ARBA00002190"/>
    </source>
</evidence>
<keyword evidence="5 6" id="KW-0233">DNA recombination</keyword>
<dbReference type="InterPro" id="IPR001207">
    <property type="entry name" value="Transposase_mutator"/>
</dbReference>
<organism evidence="7">
    <name type="scientific">Enterococcus faecium</name>
    <name type="common">Streptococcus faecium</name>
    <dbReference type="NCBI Taxonomy" id="1352"/>
    <lineage>
        <taxon>Bacteria</taxon>
        <taxon>Bacillati</taxon>
        <taxon>Bacillota</taxon>
        <taxon>Bacilli</taxon>
        <taxon>Lactobacillales</taxon>
        <taxon>Enterococcaceae</taxon>
        <taxon>Enterococcus</taxon>
    </lineage>
</organism>
<evidence type="ECO:0000256" key="6">
    <source>
        <dbReference type="RuleBase" id="RU365089"/>
    </source>
</evidence>
<evidence type="ECO:0000256" key="2">
    <source>
        <dbReference type="ARBA" id="ARBA00010961"/>
    </source>
</evidence>
<dbReference type="GO" id="GO:0006313">
    <property type="term" value="P:DNA transposition"/>
    <property type="evidence" value="ECO:0007669"/>
    <property type="project" value="UniProtKB-UniRule"/>
</dbReference>
<evidence type="ECO:0000256" key="5">
    <source>
        <dbReference type="ARBA" id="ARBA00023172"/>
    </source>
</evidence>
<evidence type="ECO:0000256" key="4">
    <source>
        <dbReference type="ARBA" id="ARBA00023125"/>
    </source>
</evidence>
<dbReference type="Pfam" id="PF00872">
    <property type="entry name" value="Transposase_mut"/>
    <property type="match status" value="1"/>
</dbReference>
<reference evidence="7" key="1">
    <citation type="journal article" date="2018" name="Int. J. Antimicrob. Agents">
        <title>Vancomycin resistance in Enterococcus faecium isolated from Danish chicken meat is located on a pVEF4-like plasmid persisting in poultry for 18 years.</title>
        <authorList>
            <person name="Leinweber H."/>
            <person name="Alotaibi S.M.I."/>
            <person name="Overballe-Petersen S."/>
            <person name="Hansen F."/>
            <person name="Hasman H."/>
            <person name="Bortolaia V."/>
            <person name="Hammerum A.M."/>
            <person name="Ingmer H."/>
        </authorList>
    </citation>
    <scope>NUCLEOTIDE SEQUENCE</scope>
    <source>
        <strain evidence="7">HL1</strain>
        <plasmid evidence="7">pHLSA</plasmid>
    </source>
</reference>
<comment type="function">
    <text evidence="1 6">Required for the transposition of the insertion element.</text>
</comment>
<dbReference type="PANTHER" id="PTHR33217:SF8">
    <property type="entry name" value="MUTATOR FAMILY TRANSPOSASE"/>
    <property type="match status" value="1"/>
</dbReference>
<geneLocation type="plasmid" evidence="7">
    <name>pHLSA</name>
</geneLocation>
<dbReference type="GO" id="GO:0004803">
    <property type="term" value="F:transposase activity"/>
    <property type="evidence" value="ECO:0007669"/>
    <property type="project" value="UniProtKB-UniRule"/>
</dbReference>
<comment type="similarity">
    <text evidence="2 6">Belongs to the transposase mutator family.</text>
</comment>
<dbReference type="NCBIfam" id="NF033543">
    <property type="entry name" value="transpos_IS256"/>
    <property type="match status" value="1"/>
</dbReference>
<keyword evidence="3 6" id="KW-0815">Transposition</keyword>
<dbReference type="AlphaFoldDB" id="A0A2S0T1G7"/>
<keyword evidence="4 6" id="KW-0238">DNA-binding</keyword>